<evidence type="ECO:0000313" key="2">
    <source>
        <dbReference type="Proteomes" id="UP001454036"/>
    </source>
</evidence>
<keyword evidence="2" id="KW-1185">Reference proteome</keyword>
<sequence>MGPLIFCVSESKIDQTLYEVHEGHVYSHHIRGKTLALKITRAGYYWVSPVVSAIPFAMWEIDLVGQFLKPPVKYKDVVVAGVSPVVSAIPSA</sequence>
<gene>
    <name evidence="1" type="ORF">LIER_27013</name>
</gene>
<dbReference type="EMBL" id="BAABME010008576">
    <property type="protein sequence ID" value="GAA0173386.1"/>
    <property type="molecule type" value="Genomic_DNA"/>
</dbReference>
<dbReference type="Proteomes" id="UP001454036">
    <property type="component" value="Unassembled WGS sequence"/>
</dbReference>
<reference evidence="1 2" key="1">
    <citation type="submission" date="2024-01" db="EMBL/GenBank/DDBJ databases">
        <title>The complete chloroplast genome sequence of Lithospermum erythrorhizon: insights into the phylogenetic relationship among Boraginaceae species and the maternal lineages of purple gromwells.</title>
        <authorList>
            <person name="Okada T."/>
            <person name="Watanabe K."/>
        </authorList>
    </citation>
    <scope>NUCLEOTIDE SEQUENCE [LARGE SCALE GENOMIC DNA]</scope>
</reference>
<dbReference type="AlphaFoldDB" id="A0AAV3RDH7"/>
<evidence type="ECO:0000313" key="1">
    <source>
        <dbReference type="EMBL" id="GAA0173386.1"/>
    </source>
</evidence>
<name>A0AAV3RDH7_LITER</name>
<protein>
    <submittedName>
        <fullName evidence="1">Uncharacterized protein</fullName>
    </submittedName>
</protein>
<proteinExistence type="predicted"/>
<accession>A0AAV3RDH7</accession>
<comment type="caution">
    <text evidence="1">The sequence shown here is derived from an EMBL/GenBank/DDBJ whole genome shotgun (WGS) entry which is preliminary data.</text>
</comment>
<organism evidence="1 2">
    <name type="scientific">Lithospermum erythrorhizon</name>
    <name type="common">Purple gromwell</name>
    <name type="synonym">Lithospermum officinale var. erythrorhizon</name>
    <dbReference type="NCBI Taxonomy" id="34254"/>
    <lineage>
        <taxon>Eukaryota</taxon>
        <taxon>Viridiplantae</taxon>
        <taxon>Streptophyta</taxon>
        <taxon>Embryophyta</taxon>
        <taxon>Tracheophyta</taxon>
        <taxon>Spermatophyta</taxon>
        <taxon>Magnoliopsida</taxon>
        <taxon>eudicotyledons</taxon>
        <taxon>Gunneridae</taxon>
        <taxon>Pentapetalae</taxon>
        <taxon>asterids</taxon>
        <taxon>lamiids</taxon>
        <taxon>Boraginales</taxon>
        <taxon>Boraginaceae</taxon>
        <taxon>Boraginoideae</taxon>
        <taxon>Lithospermeae</taxon>
        <taxon>Lithospermum</taxon>
    </lineage>
</organism>